<protein>
    <submittedName>
        <fullName evidence="1">Uncharacterized protein</fullName>
    </submittedName>
</protein>
<dbReference type="STRING" id="29542.A6070_10885"/>
<keyword evidence="2" id="KW-1185">Reference proteome</keyword>
<dbReference type="Proteomes" id="UP000182264">
    <property type="component" value="Chromosome"/>
</dbReference>
<proteinExistence type="predicted"/>
<dbReference type="KEGG" id="pace:A6070_10885"/>
<sequence>MRMKFVDTFEKHQREPYKSADAYAKERRLELGAGLLPTKKIYLDTKYWLLLRDAKLGRARDEKQVQMLALAERVSSSGRYIFPICEDIFVEVLKQTDPDTLRSTVVLIDSFSKGVSLLSGEERIRLEMFHFLETCLGSSVFCLQELVWTKVAYNLGYSSPYHDKFPKHTNTLIQKAFFDQMWSASLMDIVETMSRNGAPNFPPIRGYSERLNAGKFAHMHQNNTFNEMFLSEIAGMVDSYKADFKDLFAYKFEKQYGCPPNPDELEQSESGQLFANMIYNLFKLNKVKQELPSFRIHAGLHAAVRWDKKQKYQDNDMHDFRHATAALGYCDYFFTEKRLCHLVTQALLKYDKLFNCKTLWRVDDAVECLRTIES</sequence>
<reference evidence="1 2" key="1">
    <citation type="journal article" date="2017" name="Genome Announc.">
        <title>Complete Genome Sequences of Two Acetylene-Fermenting Pelobacter acetylenicus Strains.</title>
        <authorList>
            <person name="Sutton J.M."/>
            <person name="Baesman S.M."/>
            <person name="Fierst J.L."/>
            <person name="Poret-Peterson A.T."/>
            <person name="Oremland R.S."/>
            <person name="Dunlap D.S."/>
            <person name="Akob D.M."/>
        </authorList>
    </citation>
    <scope>NUCLEOTIDE SEQUENCE [LARGE SCALE GENOMIC DNA]</scope>
    <source>
        <strain evidence="1 2">DSM 3247</strain>
    </source>
</reference>
<name>A0A1L3GDE8_SYNAC</name>
<organism evidence="1 2">
    <name type="scientific">Syntrophotalea acetylenica</name>
    <name type="common">Pelobacter acetylenicus</name>
    <dbReference type="NCBI Taxonomy" id="29542"/>
    <lineage>
        <taxon>Bacteria</taxon>
        <taxon>Pseudomonadati</taxon>
        <taxon>Thermodesulfobacteriota</taxon>
        <taxon>Desulfuromonadia</taxon>
        <taxon>Desulfuromonadales</taxon>
        <taxon>Syntrophotaleaceae</taxon>
        <taxon>Syntrophotalea</taxon>
    </lineage>
</organism>
<dbReference type="EMBL" id="CP015518">
    <property type="protein sequence ID" value="APG23974.1"/>
    <property type="molecule type" value="Genomic_DNA"/>
</dbReference>
<evidence type="ECO:0000313" key="1">
    <source>
        <dbReference type="EMBL" id="APG23974.1"/>
    </source>
</evidence>
<accession>A0A1L3GDE8</accession>
<dbReference type="AlphaFoldDB" id="A0A1L3GDE8"/>
<gene>
    <name evidence="1" type="ORF">A7E75_02265</name>
</gene>
<evidence type="ECO:0000313" key="2">
    <source>
        <dbReference type="Proteomes" id="UP000182264"/>
    </source>
</evidence>